<evidence type="ECO:0000259" key="13">
    <source>
        <dbReference type="SMART" id="SM00836"/>
    </source>
</evidence>
<dbReference type="GO" id="GO:0005737">
    <property type="term" value="C:cytoplasm"/>
    <property type="evidence" value="ECO:0007669"/>
    <property type="project" value="UniProtKB-SubCell"/>
</dbReference>
<evidence type="ECO:0000256" key="11">
    <source>
        <dbReference type="HAMAP-Rule" id="MF_00123"/>
    </source>
</evidence>
<feature type="domain" description="DALR anticodon binding" evidence="13">
    <location>
        <begin position="443"/>
        <end position="557"/>
    </location>
</feature>
<evidence type="ECO:0000256" key="7">
    <source>
        <dbReference type="ARBA" id="ARBA00022840"/>
    </source>
</evidence>
<sequence length="557" mass="63893">MIETLKENIKNIIEGKYNITNVTVEDGKIENVDISVPLFVVSKQTKKNPKVVFDELEPVLKFEEIKEVNFLNGFLNINLDPKLVSKKVLESILEQKEEYGKSDINKLEIIVMDYSSPNIAKSFGVGHLRSTMIGNAIKNLYLKTGAKVVGINHLGDWGTQFGKMIVAYKKWGNEESIKKDPINELQKLYVRFHDEEKTNPELEQEGRDAFRKLELNDPEMIQLWNWFKDESLKEFMRVYERLNVTFDSYNGEAFYNDKMDAVVEELKEKNLLVEDAGATIVNLEAFNLPPALIKKSDGATLYMTRDLAAILYRAKTYNFTKVLYVVGNEQKLHFEQLKAVSKLMGYNFDIEHIGFGLVLVDGKKMSTRGGKFKRLEEVIEQAVLDAKAAITEKNPNLANKDKVAEAVGIGAIVFNDLKNDRNLNVDFNLDNMLKFEGQTGPYLQYSGVRIASILRENKLDNSKIDFNYFNETHYYDVVKLLSMFPQVIKRSCEQEFPSILAKYLLSLAQGFNHFYGRQKIVVEDINHLNTNLALIQSIRYVLNEGMRILGITYLDEM</sequence>
<evidence type="ECO:0000256" key="3">
    <source>
        <dbReference type="ARBA" id="ARBA00011245"/>
    </source>
</evidence>
<dbReference type="InterPro" id="IPR035684">
    <property type="entry name" value="ArgRS_core"/>
</dbReference>
<dbReference type="HAMAP" id="MF_00123">
    <property type="entry name" value="Arg_tRNA_synth"/>
    <property type="match status" value="1"/>
</dbReference>
<evidence type="ECO:0000256" key="4">
    <source>
        <dbReference type="ARBA" id="ARBA00022490"/>
    </source>
</evidence>
<evidence type="ECO:0000256" key="12">
    <source>
        <dbReference type="RuleBase" id="RU363038"/>
    </source>
</evidence>
<dbReference type="FunFam" id="1.10.730.10:FF:000006">
    <property type="entry name" value="Arginyl-tRNA synthetase 2, mitochondrial"/>
    <property type="match status" value="1"/>
</dbReference>
<dbReference type="InterPro" id="IPR009080">
    <property type="entry name" value="tRNAsynth_Ia_anticodon-bd"/>
</dbReference>
<dbReference type="Pfam" id="PF05746">
    <property type="entry name" value="DALR_1"/>
    <property type="match status" value="1"/>
</dbReference>
<dbReference type="SUPFAM" id="SSF52374">
    <property type="entry name" value="Nucleotidylyl transferase"/>
    <property type="match status" value="1"/>
</dbReference>
<feature type="short sequence motif" description="'HIGH' region" evidence="11">
    <location>
        <begin position="117"/>
        <end position="127"/>
    </location>
</feature>
<dbReference type="CDD" id="cd00671">
    <property type="entry name" value="ArgRS_core"/>
    <property type="match status" value="1"/>
</dbReference>
<dbReference type="SMART" id="SM00836">
    <property type="entry name" value="DALR_1"/>
    <property type="match status" value="1"/>
</dbReference>
<dbReference type="InterPro" id="IPR014729">
    <property type="entry name" value="Rossmann-like_a/b/a_fold"/>
</dbReference>
<dbReference type="Gene3D" id="3.40.50.620">
    <property type="entry name" value="HUPs"/>
    <property type="match status" value="1"/>
</dbReference>
<keyword evidence="7 11" id="KW-0067">ATP-binding</keyword>
<evidence type="ECO:0000256" key="9">
    <source>
        <dbReference type="ARBA" id="ARBA00023146"/>
    </source>
</evidence>
<dbReference type="EMBL" id="LR215048">
    <property type="protein sequence ID" value="VEU81066.1"/>
    <property type="molecule type" value="Genomic_DNA"/>
</dbReference>
<evidence type="ECO:0000259" key="14">
    <source>
        <dbReference type="SMART" id="SM01016"/>
    </source>
</evidence>
<dbReference type="PANTHER" id="PTHR11956:SF5">
    <property type="entry name" value="ARGININE--TRNA LIGASE, CYTOPLASMIC"/>
    <property type="match status" value="1"/>
</dbReference>
<dbReference type="KEGG" id="aaxa:NCTC10138_01457"/>
<evidence type="ECO:0000256" key="1">
    <source>
        <dbReference type="ARBA" id="ARBA00004496"/>
    </source>
</evidence>
<name>A0A449BF51_HAPAX</name>
<dbReference type="InterPro" id="IPR008909">
    <property type="entry name" value="DALR_anticod-bd"/>
</dbReference>
<dbReference type="OrthoDB" id="9805987at2"/>
<dbReference type="SUPFAM" id="SSF55190">
    <property type="entry name" value="Arginyl-tRNA synthetase (ArgRS), N-terminal 'additional' domain"/>
    <property type="match status" value="1"/>
</dbReference>
<keyword evidence="6 11" id="KW-0547">Nucleotide-binding</keyword>
<comment type="subunit">
    <text evidence="3 11">Monomer.</text>
</comment>
<comment type="catalytic activity">
    <reaction evidence="10 11">
        <text>tRNA(Arg) + L-arginine + ATP = L-arginyl-tRNA(Arg) + AMP + diphosphate</text>
        <dbReference type="Rhea" id="RHEA:20301"/>
        <dbReference type="Rhea" id="RHEA-COMP:9658"/>
        <dbReference type="Rhea" id="RHEA-COMP:9673"/>
        <dbReference type="ChEBI" id="CHEBI:30616"/>
        <dbReference type="ChEBI" id="CHEBI:32682"/>
        <dbReference type="ChEBI" id="CHEBI:33019"/>
        <dbReference type="ChEBI" id="CHEBI:78442"/>
        <dbReference type="ChEBI" id="CHEBI:78513"/>
        <dbReference type="ChEBI" id="CHEBI:456215"/>
        <dbReference type="EC" id="6.1.1.19"/>
    </reaction>
</comment>
<dbReference type="EC" id="6.1.1.19" evidence="11"/>
<protein>
    <recommendedName>
        <fullName evidence="11">Arginine--tRNA ligase</fullName>
        <ecNumber evidence="11">6.1.1.19</ecNumber>
    </recommendedName>
    <alternativeName>
        <fullName evidence="11">Arginyl-tRNA synthetase</fullName>
        <shortName evidence="11">ArgRS</shortName>
    </alternativeName>
</protein>
<keyword evidence="16" id="KW-1185">Reference proteome</keyword>
<dbReference type="PANTHER" id="PTHR11956">
    <property type="entry name" value="ARGINYL-TRNA SYNTHETASE"/>
    <property type="match status" value="1"/>
</dbReference>
<organism evidence="15 16">
    <name type="scientific">Haploplasma axanthum</name>
    <name type="common">Acholeplasma axanthum</name>
    <dbReference type="NCBI Taxonomy" id="29552"/>
    <lineage>
        <taxon>Bacteria</taxon>
        <taxon>Bacillati</taxon>
        <taxon>Mycoplasmatota</taxon>
        <taxon>Mollicutes</taxon>
        <taxon>Acholeplasmatales</taxon>
        <taxon>Acholeplasmataceae</taxon>
        <taxon>Haploplasma</taxon>
    </lineage>
</organism>
<comment type="subcellular location">
    <subcellularLocation>
        <location evidence="1 11">Cytoplasm</location>
    </subcellularLocation>
</comment>
<dbReference type="RefSeq" id="WP_035375509.1">
    <property type="nucleotide sequence ID" value="NZ_LR215048.1"/>
</dbReference>
<evidence type="ECO:0000256" key="2">
    <source>
        <dbReference type="ARBA" id="ARBA00005594"/>
    </source>
</evidence>
<dbReference type="InterPro" id="IPR005148">
    <property type="entry name" value="Arg-tRNA-synth_N"/>
</dbReference>
<evidence type="ECO:0000256" key="5">
    <source>
        <dbReference type="ARBA" id="ARBA00022598"/>
    </source>
</evidence>
<dbReference type="FunFam" id="3.40.50.620:FF:000116">
    <property type="entry name" value="Arginine--tRNA ligase"/>
    <property type="match status" value="1"/>
</dbReference>
<dbReference type="Gene3D" id="1.10.730.10">
    <property type="entry name" value="Isoleucyl-tRNA Synthetase, Domain 1"/>
    <property type="match status" value="1"/>
</dbReference>
<dbReference type="Pfam" id="PF00750">
    <property type="entry name" value="tRNA-synt_1d"/>
    <property type="match status" value="1"/>
</dbReference>
<keyword evidence="4 11" id="KW-0963">Cytoplasm</keyword>
<dbReference type="PRINTS" id="PR01038">
    <property type="entry name" value="TRNASYNTHARG"/>
</dbReference>
<dbReference type="GO" id="GO:0005524">
    <property type="term" value="F:ATP binding"/>
    <property type="evidence" value="ECO:0007669"/>
    <property type="project" value="UniProtKB-UniRule"/>
</dbReference>
<evidence type="ECO:0000313" key="15">
    <source>
        <dbReference type="EMBL" id="VEU81066.1"/>
    </source>
</evidence>
<evidence type="ECO:0000313" key="16">
    <source>
        <dbReference type="Proteomes" id="UP000289841"/>
    </source>
</evidence>
<dbReference type="STRING" id="1278311.GCA_000428705_00149"/>
<evidence type="ECO:0000256" key="8">
    <source>
        <dbReference type="ARBA" id="ARBA00022917"/>
    </source>
</evidence>
<evidence type="ECO:0000256" key="10">
    <source>
        <dbReference type="ARBA" id="ARBA00049339"/>
    </source>
</evidence>
<dbReference type="NCBIfam" id="TIGR00456">
    <property type="entry name" value="argS"/>
    <property type="match status" value="1"/>
</dbReference>
<gene>
    <name evidence="11 15" type="primary">argS</name>
    <name evidence="15" type="ORF">NCTC10138_01457</name>
</gene>
<evidence type="ECO:0000256" key="6">
    <source>
        <dbReference type="ARBA" id="ARBA00022741"/>
    </source>
</evidence>
<reference evidence="15 16" key="1">
    <citation type="submission" date="2019-01" db="EMBL/GenBank/DDBJ databases">
        <authorList>
            <consortium name="Pathogen Informatics"/>
        </authorList>
    </citation>
    <scope>NUCLEOTIDE SEQUENCE [LARGE SCALE GENOMIC DNA]</scope>
    <source>
        <strain evidence="15 16">NCTC10138</strain>
    </source>
</reference>
<dbReference type="GO" id="GO:0004814">
    <property type="term" value="F:arginine-tRNA ligase activity"/>
    <property type="evidence" value="ECO:0007669"/>
    <property type="project" value="UniProtKB-UniRule"/>
</dbReference>
<keyword evidence="8 11" id="KW-0648">Protein biosynthesis</keyword>
<comment type="similarity">
    <text evidence="2 11 12">Belongs to the class-I aminoacyl-tRNA synthetase family.</text>
</comment>
<dbReference type="AlphaFoldDB" id="A0A449BF51"/>
<proteinExistence type="inferred from homology"/>
<dbReference type="SMART" id="SM01016">
    <property type="entry name" value="Arg_tRNA_synt_N"/>
    <property type="match status" value="1"/>
</dbReference>
<dbReference type="InterPro" id="IPR001278">
    <property type="entry name" value="Arg-tRNA-ligase"/>
</dbReference>
<dbReference type="SUPFAM" id="SSF47323">
    <property type="entry name" value="Anticodon-binding domain of a subclass of class I aminoacyl-tRNA synthetases"/>
    <property type="match status" value="1"/>
</dbReference>
<keyword evidence="9 11" id="KW-0030">Aminoacyl-tRNA synthetase</keyword>
<feature type="domain" description="Arginyl tRNA synthetase N-terminal" evidence="14">
    <location>
        <begin position="3"/>
        <end position="79"/>
    </location>
</feature>
<dbReference type="Proteomes" id="UP000289841">
    <property type="component" value="Chromosome"/>
</dbReference>
<accession>A0A449BF51</accession>
<dbReference type="InterPro" id="IPR036695">
    <property type="entry name" value="Arg-tRNA-synth_N_sf"/>
</dbReference>
<dbReference type="GO" id="GO:0006420">
    <property type="term" value="P:arginyl-tRNA aminoacylation"/>
    <property type="evidence" value="ECO:0007669"/>
    <property type="project" value="UniProtKB-UniRule"/>
</dbReference>
<dbReference type="Gene3D" id="3.30.1360.70">
    <property type="entry name" value="Arginyl tRNA synthetase N-terminal domain"/>
    <property type="match status" value="1"/>
</dbReference>
<keyword evidence="5 11" id="KW-0436">Ligase</keyword>